<name>A0A499UD92_9ACTN</name>
<dbReference type="SUPFAM" id="SSF49899">
    <property type="entry name" value="Concanavalin A-like lectins/glucanases"/>
    <property type="match status" value="1"/>
</dbReference>
<dbReference type="AlphaFoldDB" id="A0A499UD92"/>
<dbReference type="InterPro" id="IPR006311">
    <property type="entry name" value="TAT_signal"/>
</dbReference>
<dbReference type="Proteomes" id="UP000463951">
    <property type="component" value="Chromosome"/>
</dbReference>
<reference evidence="2 3" key="1">
    <citation type="journal article" date="2020" name="Int. J. Syst. Evol. Microbiol.">
        <title>Reclassification of Streptomyces castelarensis and Streptomyces sporoclivatus as later heterotypic synonyms of Streptomyces antimycoticus.</title>
        <authorList>
            <person name="Komaki H."/>
            <person name="Tamura T."/>
        </authorList>
    </citation>
    <scope>NUCLEOTIDE SEQUENCE [LARGE SCALE GENOMIC DNA]</scope>
    <source>
        <strain evidence="2 3">NBRC 100767</strain>
    </source>
</reference>
<evidence type="ECO:0000256" key="1">
    <source>
        <dbReference type="SAM" id="MobiDB-lite"/>
    </source>
</evidence>
<dbReference type="InterPro" id="IPR013320">
    <property type="entry name" value="ConA-like_dom_sf"/>
</dbReference>
<dbReference type="PROSITE" id="PS51318">
    <property type="entry name" value="TAT"/>
    <property type="match status" value="1"/>
</dbReference>
<feature type="region of interest" description="Disordered" evidence="1">
    <location>
        <begin position="186"/>
        <end position="211"/>
    </location>
</feature>
<evidence type="ECO:0000313" key="2">
    <source>
        <dbReference type="EMBL" id="BBJ38162.1"/>
    </source>
</evidence>
<evidence type="ECO:0000313" key="3">
    <source>
        <dbReference type="Proteomes" id="UP000463951"/>
    </source>
</evidence>
<evidence type="ECO:0008006" key="4">
    <source>
        <dbReference type="Google" id="ProtNLM"/>
    </source>
</evidence>
<sequence>MCSPRQTHEPQPGTRRRTFLRTTGLTGAGVAMTGLEVAPPAAAVPASGATGAPAWHPDPESPRFTLAVMPDTQYLFDGESIHPAPVEASFRYLLSRAREEDIVFLSHLGDLTEGSSADALTWSDDHHPDQPGHGSLVFHGDKSTLRGAYLRTADGAPLNGASFRSGYTIEAFLKLPADWDSGRNGWSAPLSRRGRSGDAGKAGGDTEEPVVTHSLSDGHALQWAVYPLNQDGAVTNWSHELPLNTWWHGAVVNDGRHTTLYVNGCPAARNPSTPATGLTTLGLPWLLGGYEYGGKIDQIMHGWIGDVRLVDRALPVHDFMSS</sequence>
<dbReference type="EMBL" id="AP019620">
    <property type="protein sequence ID" value="BBJ38162.1"/>
    <property type="molecule type" value="Genomic_DNA"/>
</dbReference>
<protein>
    <recommendedName>
        <fullName evidence="4">LamG-like jellyroll fold domain-containing protein</fullName>
    </recommendedName>
</protein>
<dbReference type="Gene3D" id="2.60.120.200">
    <property type="match status" value="1"/>
</dbReference>
<proteinExistence type="predicted"/>
<gene>
    <name evidence="2" type="ORF">SSPO_008800</name>
</gene>
<organism evidence="2 3">
    <name type="scientific">Streptomyces antimycoticus</name>
    <dbReference type="NCBI Taxonomy" id="68175"/>
    <lineage>
        <taxon>Bacteria</taxon>
        <taxon>Bacillati</taxon>
        <taxon>Actinomycetota</taxon>
        <taxon>Actinomycetes</taxon>
        <taxon>Kitasatosporales</taxon>
        <taxon>Streptomycetaceae</taxon>
        <taxon>Streptomyces</taxon>
        <taxon>Streptomyces violaceusniger group</taxon>
    </lineage>
</organism>
<accession>A0A499UD92</accession>
<dbReference type="Pfam" id="PF13385">
    <property type="entry name" value="Laminin_G_3"/>
    <property type="match status" value="1"/>
</dbReference>